<organism evidence="1 2">
    <name type="scientific">Naganishia adeliensis</name>
    <dbReference type="NCBI Taxonomy" id="92952"/>
    <lineage>
        <taxon>Eukaryota</taxon>
        <taxon>Fungi</taxon>
        <taxon>Dikarya</taxon>
        <taxon>Basidiomycota</taxon>
        <taxon>Agaricomycotina</taxon>
        <taxon>Tremellomycetes</taxon>
        <taxon>Filobasidiales</taxon>
        <taxon>Filobasidiaceae</taxon>
        <taxon>Naganishia</taxon>
    </lineage>
</organism>
<keyword evidence="2" id="KW-1185">Reference proteome</keyword>
<protein>
    <submittedName>
        <fullName evidence="1">Uncharacterized protein</fullName>
    </submittedName>
</protein>
<sequence length="217" mass="24577">MSEEPSLASEFSTYCYHYANAINYLSDGCTKPRGRASTEAQQERETVKENLKEAYRYFTTIEVDLDMQKNDYERFFKPSGATDEAVVRFFRLLSYVGVTVGAEVEAEIWENAQEFQRVVRELKNAGQNEGVVAHREIFDIWEQLRKRLVAILRATATAKGDPTHQSWNEIEDSDILNIPRYFVDTSNAEAIGVQPSFAGSSARSHSSDIIFTLTVPG</sequence>
<proteinExistence type="predicted"/>
<evidence type="ECO:0000313" key="2">
    <source>
        <dbReference type="Proteomes" id="UP001230649"/>
    </source>
</evidence>
<dbReference type="EMBL" id="JASBWS010000099">
    <property type="protein sequence ID" value="KAJ9097879.1"/>
    <property type="molecule type" value="Genomic_DNA"/>
</dbReference>
<reference evidence="1" key="1">
    <citation type="submission" date="2023-04" db="EMBL/GenBank/DDBJ databases">
        <title>Draft Genome sequencing of Naganishia species isolated from polar environments using Oxford Nanopore Technology.</title>
        <authorList>
            <person name="Leo P."/>
            <person name="Venkateswaran K."/>
        </authorList>
    </citation>
    <scope>NUCLEOTIDE SEQUENCE</scope>
    <source>
        <strain evidence="1">MNA-CCFEE 5262</strain>
    </source>
</reference>
<name>A0ACC2VFE7_9TREE</name>
<accession>A0ACC2VFE7</accession>
<gene>
    <name evidence="1" type="ORF">QFC20_006102</name>
</gene>
<comment type="caution">
    <text evidence="1">The sequence shown here is derived from an EMBL/GenBank/DDBJ whole genome shotgun (WGS) entry which is preliminary data.</text>
</comment>
<dbReference type="Proteomes" id="UP001230649">
    <property type="component" value="Unassembled WGS sequence"/>
</dbReference>
<evidence type="ECO:0000313" key="1">
    <source>
        <dbReference type="EMBL" id="KAJ9097879.1"/>
    </source>
</evidence>